<evidence type="ECO:0000313" key="3">
    <source>
        <dbReference type="Proteomes" id="UP000540506"/>
    </source>
</evidence>
<dbReference type="Proteomes" id="UP000540506">
    <property type="component" value="Unassembled WGS sequence"/>
</dbReference>
<comment type="caution">
    <text evidence="2">The sequence shown here is derived from an EMBL/GenBank/DDBJ whole genome shotgun (WGS) entry which is preliminary data.</text>
</comment>
<proteinExistence type="predicted"/>
<keyword evidence="3" id="KW-1185">Reference proteome</keyword>
<reference evidence="2 3" key="1">
    <citation type="submission" date="2020-08" db="EMBL/GenBank/DDBJ databases">
        <title>Sequencing the genomes of 1000 actinobacteria strains.</title>
        <authorList>
            <person name="Klenk H.-P."/>
        </authorList>
    </citation>
    <scope>NUCLEOTIDE SEQUENCE [LARGE SCALE GENOMIC DNA]</scope>
    <source>
        <strain evidence="2 3">DSM 41654</strain>
    </source>
</reference>
<feature type="region of interest" description="Disordered" evidence="1">
    <location>
        <begin position="236"/>
        <end position="255"/>
    </location>
</feature>
<accession>A0A7W7RAK3</accession>
<evidence type="ECO:0000313" key="2">
    <source>
        <dbReference type="EMBL" id="MBB4928389.1"/>
    </source>
</evidence>
<sequence length="255" mass="27935">MRVPDALAFVRLMVTNTLASGVCVNRARTGTGSSMLGDLLLTLAEYLNKARRPAARAAIMAALKARNAAIEGDAQTVDAFSRDWLGLSDPVGWRTAVENALLGDWVDHLGRGVLRDPDLAKLLRLHSKIEHRYLQPLWERKVHDRRLRLLQDPVANGLLLADLLTDHQRPEDVVLAAELADSRLSAVLRGLAPQEAEVALVWASDQSATWRQAAAAVGHPDPEAFGNRVRRKLKSLGTRHTHRAQQAAGTRAGSR</sequence>
<name>A0A7W7RAK3_KITKI</name>
<protein>
    <submittedName>
        <fullName evidence="2">Uncharacterized protein</fullName>
    </submittedName>
</protein>
<organism evidence="2 3">
    <name type="scientific">Kitasatospora kifunensis</name>
    <name type="common">Streptomyces kifunensis</name>
    <dbReference type="NCBI Taxonomy" id="58351"/>
    <lineage>
        <taxon>Bacteria</taxon>
        <taxon>Bacillati</taxon>
        <taxon>Actinomycetota</taxon>
        <taxon>Actinomycetes</taxon>
        <taxon>Kitasatosporales</taxon>
        <taxon>Streptomycetaceae</taxon>
        <taxon>Kitasatospora</taxon>
    </lineage>
</organism>
<dbReference type="RefSeq" id="WP_184945744.1">
    <property type="nucleotide sequence ID" value="NZ_JACHJV010000003.1"/>
</dbReference>
<dbReference type="AlphaFoldDB" id="A0A7W7RAK3"/>
<evidence type="ECO:0000256" key="1">
    <source>
        <dbReference type="SAM" id="MobiDB-lite"/>
    </source>
</evidence>
<dbReference type="EMBL" id="JACHJV010000003">
    <property type="protein sequence ID" value="MBB4928389.1"/>
    <property type="molecule type" value="Genomic_DNA"/>
</dbReference>
<gene>
    <name evidence="2" type="ORF">FHR34_007486</name>
</gene>